<evidence type="ECO:0000259" key="11">
    <source>
        <dbReference type="Pfam" id="PF00218"/>
    </source>
</evidence>
<dbReference type="PANTHER" id="PTHR22854:SF2">
    <property type="entry name" value="INDOLE-3-GLYCEROL-PHOSPHATE SYNTHASE"/>
    <property type="match status" value="1"/>
</dbReference>
<comment type="caution">
    <text evidence="12">The sequence shown here is derived from an EMBL/GenBank/DDBJ whole genome shotgun (WGS) entry which is preliminary data.</text>
</comment>
<dbReference type="SUPFAM" id="SSF51366">
    <property type="entry name" value="Ribulose-phoshate binding barrel"/>
    <property type="match status" value="1"/>
</dbReference>
<feature type="chain" id="PRO_5046301724" description="indole-3-glycerol-phosphate synthase" evidence="10">
    <location>
        <begin position="18"/>
        <end position="285"/>
    </location>
</feature>
<accession>A0ABR1FXJ5</accession>
<proteinExistence type="predicted"/>
<dbReference type="InterPro" id="IPR045186">
    <property type="entry name" value="Indole-3-glycerol_P_synth"/>
</dbReference>
<evidence type="ECO:0000256" key="1">
    <source>
        <dbReference type="ARBA" id="ARBA00001633"/>
    </source>
</evidence>
<dbReference type="InterPro" id="IPR013798">
    <property type="entry name" value="Indole-3-glycerol_P_synth_dom"/>
</dbReference>
<evidence type="ECO:0000256" key="7">
    <source>
        <dbReference type="ARBA" id="ARBA00023141"/>
    </source>
</evidence>
<dbReference type="EMBL" id="JBBJCI010000207">
    <property type="protein sequence ID" value="KAK7240977.1"/>
    <property type="molecule type" value="Genomic_DNA"/>
</dbReference>
<evidence type="ECO:0000256" key="10">
    <source>
        <dbReference type="SAM" id="SignalP"/>
    </source>
</evidence>
<keyword evidence="8" id="KW-0456">Lyase</keyword>
<comment type="pathway">
    <text evidence="2">Amino-acid biosynthesis; L-tryptophan biosynthesis; L-tryptophan from chorismate: step 4/5.</text>
</comment>
<evidence type="ECO:0000256" key="6">
    <source>
        <dbReference type="ARBA" id="ARBA00022822"/>
    </source>
</evidence>
<keyword evidence="5" id="KW-0210">Decarboxylase</keyword>
<feature type="domain" description="Indole-3-glycerol phosphate synthase" evidence="11">
    <location>
        <begin position="30"/>
        <end position="212"/>
    </location>
</feature>
<keyword evidence="6" id="KW-0822">Tryptophan biosynthesis</keyword>
<evidence type="ECO:0000256" key="2">
    <source>
        <dbReference type="ARBA" id="ARBA00004696"/>
    </source>
</evidence>
<reference evidence="12 13" key="1">
    <citation type="submission" date="2024-03" db="EMBL/GenBank/DDBJ databases">
        <title>Aureococcus anophagefferens CCMP1851 and Kratosvirus quantuckense: Draft genome of a second virus-susceptible host strain in the model system.</title>
        <authorList>
            <person name="Chase E."/>
            <person name="Truchon A.R."/>
            <person name="Schepens W."/>
            <person name="Wilhelm S.W."/>
        </authorList>
    </citation>
    <scope>NUCLEOTIDE SEQUENCE [LARGE SCALE GENOMIC DNA]</scope>
    <source>
        <strain evidence="12 13">CCMP1851</strain>
    </source>
</reference>
<dbReference type="InterPro" id="IPR011060">
    <property type="entry name" value="RibuloseP-bd_barrel"/>
</dbReference>
<evidence type="ECO:0000313" key="12">
    <source>
        <dbReference type="EMBL" id="KAK7240977.1"/>
    </source>
</evidence>
<dbReference type="InterPro" id="IPR013785">
    <property type="entry name" value="Aldolase_TIM"/>
</dbReference>
<evidence type="ECO:0000256" key="5">
    <source>
        <dbReference type="ARBA" id="ARBA00022793"/>
    </source>
</evidence>
<feature type="region of interest" description="Disordered" evidence="9">
    <location>
        <begin position="91"/>
        <end position="112"/>
    </location>
</feature>
<evidence type="ECO:0000256" key="3">
    <source>
        <dbReference type="ARBA" id="ARBA00012362"/>
    </source>
</evidence>
<comment type="catalytic activity">
    <reaction evidence="1">
        <text>1-(2-carboxyphenylamino)-1-deoxy-D-ribulose 5-phosphate + H(+) = (1S,2R)-1-C-(indol-3-yl)glycerol 3-phosphate + CO2 + H2O</text>
        <dbReference type="Rhea" id="RHEA:23476"/>
        <dbReference type="ChEBI" id="CHEBI:15377"/>
        <dbReference type="ChEBI" id="CHEBI:15378"/>
        <dbReference type="ChEBI" id="CHEBI:16526"/>
        <dbReference type="ChEBI" id="CHEBI:58613"/>
        <dbReference type="ChEBI" id="CHEBI:58866"/>
        <dbReference type="EC" id="4.1.1.48"/>
    </reaction>
</comment>
<name>A0ABR1FXJ5_AURAN</name>
<evidence type="ECO:0000256" key="4">
    <source>
        <dbReference type="ARBA" id="ARBA00022605"/>
    </source>
</evidence>
<gene>
    <name evidence="12" type="primary">trpC</name>
    <name evidence="12" type="ORF">SO694_00054026</name>
</gene>
<dbReference type="PANTHER" id="PTHR22854">
    <property type="entry name" value="TRYPTOPHAN BIOSYNTHESIS PROTEIN"/>
    <property type="match status" value="1"/>
</dbReference>
<evidence type="ECO:0000256" key="9">
    <source>
        <dbReference type="SAM" id="MobiDB-lite"/>
    </source>
</evidence>
<dbReference type="EC" id="4.1.1.48" evidence="3"/>
<keyword evidence="13" id="KW-1185">Reference proteome</keyword>
<evidence type="ECO:0000313" key="13">
    <source>
        <dbReference type="Proteomes" id="UP001363151"/>
    </source>
</evidence>
<feature type="signal peptide" evidence="10">
    <location>
        <begin position="1"/>
        <end position="17"/>
    </location>
</feature>
<keyword evidence="4" id="KW-0028">Amino-acid biosynthesis</keyword>
<dbReference type="Gene3D" id="3.20.20.70">
    <property type="entry name" value="Aldolase class I"/>
    <property type="match status" value="1"/>
</dbReference>
<protein>
    <recommendedName>
        <fullName evidence="3">indole-3-glycerol-phosphate synthase</fullName>
        <ecNumber evidence="3">4.1.1.48</ecNumber>
    </recommendedName>
</protein>
<keyword evidence="10" id="KW-0732">Signal</keyword>
<dbReference type="Proteomes" id="UP001363151">
    <property type="component" value="Unassembled WGS sequence"/>
</dbReference>
<evidence type="ECO:0000256" key="8">
    <source>
        <dbReference type="ARBA" id="ARBA00023239"/>
    </source>
</evidence>
<sequence length="285" mass="29494">MAKFVLLLAAAAALVPPAPRRGSRTKRFYLEEVVRAKLAEVEGLNAKHASGQDSDVRSRLAFGATKGNTRFSAALRRTLDDGSRQLSVVADVKRRSPHGGRGGGGGRSRRSDAGKVCEELANWPVDALSVCADGPAYGGALEDVSAARRAVAGLGDARPPILFKDFVVDPIQIALAAELGADAVLLSTTVLGGRLVDLLDIATVCGVECAVEALGLKGLIPPNVVALAAARGDGRRQPRASRRGLLASTRALSARLLADPSGAKRLVAQIRDIAVAPADVLAYGG</sequence>
<organism evidence="12 13">
    <name type="scientific">Aureococcus anophagefferens</name>
    <name type="common">Harmful bloom alga</name>
    <dbReference type="NCBI Taxonomy" id="44056"/>
    <lineage>
        <taxon>Eukaryota</taxon>
        <taxon>Sar</taxon>
        <taxon>Stramenopiles</taxon>
        <taxon>Ochrophyta</taxon>
        <taxon>Pelagophyceae</taxon>
        <taxon>Pelagomonadales</taxon>
        <taxon>Pelagomonadaceae</taxon>
        <taxon>Aureococcus</taxon>
    </lineage>
</organism>
<dbReference type="Pfam" id="PF00218">
    <property type="entry name" value="IGPS"/>
    <property type="match status" value="1"/>
</dbReference>
<keyword evidence="7" id="KW-0057">Aromatic amino acid biosynthesis</keyword>